<dbReference type="PANTHER" id="PTHR42711">
    <property type="entry name" value="ABC TRANSPORTER ATP-BINDING PROTEIN"/>
    <property type="match status" value="1"/>
</dbReference>
<evidence type="ECO:0000256" key="5">
    <source>
        <dbReference type="ARBA" id="ARBA00023251"/>
    </source>
</evidence>
<evidence type="ECO:0000313" key="8">
    <source>
        <dbReference type="Proteomes" id="UP001500280"/>
    </source>
</evidence>
<evidence type="ECO:0000256" key="1">
    <source>
        <dbReference type="ARBA" id="ARBA00004202"/>
    </source>
</evidence>
<feature type="domain" description="ABC transporter" evidence="6">
    <location>
        <begin position="49"/>
        <end position="77"/>
    </location>
</feature>
<proteinExistence type="predicted"/>
<dbReference type="InterPro" id="IPR027417">
    <property type="entry name" value="P-loop_NTPase"/>
</dbReference>
<dbReference type="InterPro" id="IPR050763">
    <property type="entry name" value="ABC_transporter_ATP-binding"/>
</dbReference>
<organism evidence="7 8">
    <name type="scientific">Kribbella yunnanensis</name>
    <dbReference type="NCBI Taxonomy" id="190194"/>
    <lineage>
        <taxon>Bacteria</taxon>
        <taxon>Bacillati</taxon>
        <taxon>Actinomycetota</taxon>
        <taxon>Actinomycetes</taxon>
        <taxon>Propionibacteriales</taxon>
        <taxon>Kribbellaceae</taxon>
        <taxon>Kribbella</taxon>
    </lineage>
</organism>
<keyword evidence="4" id="KW-0067">ATP-binding</keyword>
<evidence type="ECO:0000256" key="3">
    <source>
        <dbReference type="ARBA" id="ARBA00022741"/>
    </source>
</evidence>
<keyword evidence="2" id="KW-0813">Transport</keyword>
<dbReference type="Pfam" id="PF00005">
    <property type="entry name" value="ABC_tran"/>
    <property type="match status" value="1"/>
</dbReference>
<name>A0ABP4TBJ9_9ACTN</name>
<dbReference type="Gene3D" id="3.40.50.300">
    <property type="entry name" value="P-loop containing nucleotide triphosphate hydrolases"/>
    <property type="match status" value="1"/>
</dbReference>
<dbReference type="EMBL" id="BAAANF010000010">
    <property type="protein sequence ID" value="GAA1685414.1"/>
    <property type="molecule type" value="Genomic_DNA"/>
</dbReference>
<accession>A0ABP4TBJ9</accession>
<keyword evidence="5" id="KW-0046">Antibiotic resistance</keyword>
<reference evidence="8" key="1">
    <citation type="journal article" date="2019" name="Int. J. Syst. Evol. Microbiol.">
        <title>The Global Catalogue of Microorganisms (GCM) 10K type strain sequencing project: providing services to taxonomists for standard genome sequencing and annotation.</title>
        <authorList>
            <consortium name="The Broad Institute Genomics Platform"/>
            <consortium name="The Broad Institute Genome Sequencing Center for Infectious Disease"/>
            <person name="Wu L."/>
            <person name="Ma J."/>
        </authorList>
    </citation>
    <scope>NUCLEOTIDE SEQUENCE [LARGE SCALE GENOMIC DNA]</scope>
    <source>
        <strain evidence="8">JCM 14307</strain>
    </source>
</reference>
<gene>
    <name evidence="7" type="ORF">GCM10009745_32380</name>
</gene>
<dbReference type="InterPro" id="IPR003439">
    <property type="entry name" value="ABC_transporter-like_ATP-bd"/>
</dbReference>
<keyword evidence="8" id="KW-1185">Reference proteome</keyword>
<dbReference type="SUPFAM" id="SSF52540">
    <property type="entry name" value="P-loop containing nucleoside triphosphate hydrolases"/>
    <property type="match status" value="1"/>
</dbReference>
<comment type="caution">
    <text evidence="7">The sequence shown here is derived from an EMBL/GenBank/DDBJ whole genome shotgun (WGS) entry which is preliminary data.</text>
</comment>
<comment type="subcellular location">
    <subcellularLocation>
        <location evidence="1">Cell membrane</location>
        <topology evidence="1">Peripheral membrane protein</topology>
    </subcellularLocation>
</comment>
<evidence type="ECO:0000259" key="6">
    <source>
        <dbReference type="Pfam" id="PF00005"/>
    </source>
</evidence>
<evidence type="ECO:0000256" key="4">
    <source>
        <dbReference type="ARBA" id="ARBA00022840"/>
    </source>
</evidence>
<dbReference type="PANTHER" id="PTHR42711:SF4">
    <property type="entry name" value="ABC TRANSPORTER RELATED"/>
    <property type="match status" value="1"/>
</dbReference>
<sequence>MVFCFYGRWMTVVEVDELAMSYRAPVRKGGLRAALGSLVRREYKTVQALDQVSFTIEPGEVVGFIGPNGAGKTTTVKWP</sequence>
<protein>
    <recommendedName>
        <fullName evidence="6">ABC transporter domain-containing protein</fullName>
    </recommendedName>
</protein>
<keyword evidence="3" id="KW-0547">Nucleotide-binding</keyword>
<evidence type="ECO:0000256" key="2">
    <source>
        <dbReference type="ARBA" id="ARBA00022448"/>
    </source>
</evidence>
<dbReference type="Proteomes" id="UP001500280">
    <property type="component" value="Unassembled WGS sequence"/>
</dbReference>
<evidence type="ECO:0000313" key="7">
    <source>
        <dbReference type="EMBL" id="GAA1685414.1"/>
    </source>
</evidence>